<organism evidence="3 4">
    <name type="scientific">Arthrobacter caoxuetaonis</name>
    <dbReference type="NCBI Taxonomy" id="2886935"/>
    <lineage>
        <taxon>Bacteria</taxon>
        <taxon>Bacillati</taxon>
        <taxon>Actinomycetota</taxon>
        <taxon>Actinomycetes</taxon>
        <taxon>Micrococcales</taxon>
        <taxon>Micrococcaceae</taxon>
        <taxon>Arthrobacter</taxon>
    </lineage>
</organism>
<dbReference type="Proteomes" id="UP001139158">
    <property type="component" value="Unassembled WGS sequence"/>
</dbReference>
<feature type="domain" description="Spore protein YkvP/CgeB glycosyl transferase-like" evidence="2">
    <location>
        <begin position="189"/>
        <end position="300"/>
    </location>
</feature>
<accession>A0A9X1MCY5</accession>
<keyword evidence="4" id="KW-1185">Reference proteome</keyword>
<evidence type="ECO:0000259" key="2">
    <source>
        <dbReference type="Pfam" id="PF13524"/>
    </source>
</evidence>
<dbReference type="InterPro" id="IPR055259">
    <property type="entry name" value="YkvP/CgeB_Glyco_trans-like"/>
</dbReference>
<comment type="caution">
    <text evidence="3">The sequence shown here is derived from an EMBL/GenBank/DDBJ whole genome shotgun (WGS) entry which is preliminary data.</text>
</comment>
<evidence type="ECO:0000313" key="4">
    <source>
        <dbReference type="Proteomes" id="UP001139158"/>
    </source>
</evidence>
<proteinExistence type="predicted"/>
<dbReference type="RefSeq" id="WP_227895078.1">
    <property type="nucleotide sequence ID" value="NZ_CP099466.1"/>
</dbReference>
<name>A0A9X1MCY5_9MICC</name>
<sequence length="713" mass="78157">MTSPLQDRPRLLFFRWAKPGLPAFLKGHLDEHVQILQHFFEVKVIDRDCDYAAECDSFQPALSIFESGVYAGERNIRNTGSRPDIPKLGFLHSDAYDLARAVFLSDMDRWGVEEFFTTSVAMAEYTPEIADRLFVWPNAVDPAIFRRYPVEKNIPVLFTGSQERHYPWRNALGRVLSRSFATMTMPHYGWGKGGGRTVYGEQYARLLSASVFVPACGSMSRDLVRKHLEIPAAGACLVAEDTPALAAFGFVDMENCVLGEAAGIPDKLDALLADPERLEAVVAAGHDLVHSRHTQAHRSQIREWLDLQAKRGPGEHTVQAGPAGNLFLAPAGQGPDPFRAGGRDRGLLATGWHLLECRDVDGARQEFLKCLNFYFIPEAVLGLAYCELSAGNAQAARDWTTQALVDTFTDRSAPDPDPVLWATHIRALLCGGERDQAAAAASRFPDLRHRELDRIRRSLELGTAEGPARASICPVPFRSDEDWLRELNHHLQACGQLPSAARTSAGASAAAPGDGRQLAAHVRHDVRRARERASRRLRWRLRTGAAKQIRLRLSPLKQKLLTDDFSRTITDVVRREGLDQAVLYGEPGRDRGLRALHRGLNLNPSLPRLTMIPGSGGEPPATREARVVAYVADPAAAAGAAEYLSGCTLVILRGTTTAAGYQLLGELSAGSDLVLLAHDPLRGHVLLGRTGRRSAATRQSGGRPVPQAERTPS</sequence>
<dbReference type="Pfam" id="PF13524">
    <property type="entry name" value="Glyco_trans_1_2"/>
    <property type="match status" value="1"/>
</dbReference>
<evidence type="ECO:0000256" key="1">
    <source>
        <dbReference type="SAM" id="MobiDB-lite"/>
    </source>
</evidence>
<dbReference type="AlphaFoldDB" id="A0A9X1MCY5"/>
<protein>
    <submittedName>
        <fullName evidence="3">Glycosyltransferase</fullName>
    </submittedName>
</protein>
<feature type="region of interest" description="Disordered" evidence="1">
    <location>
        <begin position="504"/>
        <end position="527"/>
    </location>
</feature>
<reference evidence="3" key="1">
    <citation type="submission" date="2021-10" db="EMBL/GenBank/DDBJ databases">
        <title>Novel species in genus Arthrobacter.</title>
        <authorList>
            <person name="Liu Y."/>
        </authorList>
    </citation>
    <scope>NUCLEOTIDE SEQUENCE</scope>
    <source>
        <strain evidence="3">Zg-Y453</strain>
    </source>
</reference>
<dbReference type="EMBL" id="JAJFZV010000004">
    <property type="protein sequence ID" value="MCC3297256.1"/>
    <property type="molecule type" value="Genomic_DNA"/>
</dbReference>
<gene>
    <name evidence="3" type="ORF">LJ757_05470</name>
</gene>
<feature type="region of interest" description="Disordered" evidence="1">
    <location>
        <begin position="688"/>
        <end position="713"/>
    </location>
</feature>
<evidence type="ECO:0000313" key="3">
    <source>
        <dbReference type="EMBL" id="MCC3297256.1"/>
    </source>
</evidence>